<proteinExistence type="predicted"/>
<dbReference type="EMBL" id="OCYT01000136">
    <property type="protein sequence ID" value="SON86803.1"/>
    <property type="molecule type" value="Genomic_DNA"/>
</dbReference>
<evidence type="ECO:0000313" key="2">
    <source>
        <dbReference type="EMBL" id="SON86803.1"/>
    </source>
</evidence>
<feature type="region of interest" description="Disordered" evidence="1">
    <location>
        <begin position="49"/>
        <end position="76"/>
    </location>
</feature>
<evidence type="ECO:0000313" key="3">
    <source>
        <dbReference type="EMBL" id="SON92215.1"/>
    </source>
</evidence>
<feature type="region of interest" description="Disordered" evidence="1">
    <location>
        <begin position="1"/>
        <end position="28"/>
    </location>
</feature>
<name>A0AB38E520_XANCH</name>
<keyword evidence="5" id="KW-1185">Reference proteome</keyword>
<comment type="caution">
    <text evidence="3">The sequence shown here is derived from an EMBL/GenBank/DDBJ whole genome shotgun (WGS) entry which is preliminary data.</text>
</comment>
<protein>
    <submittedName>
        <fullName evidence="3">Uncharacterized protein</fullName>
    </submittedName>
</protein>
<evidence type="ECO:0000313" key="4">
    <source>
        <dbReference type="Proteomes" id="UP000234166"/>
    </source>
</evidence>
<dbReference type="Proteomes" id="UP000234181">
    <property type="component" value="Unassembled WGS sequence"/>
</dbReference>
<dbReference type="EMBL" id="OCYS01000131">
    <property type="protein sequence ID" value="SON92215.1"/>
    <property type="molecule type" value="Genomic_DNA"/>
</dbReference>
<dbReference type="AlphaFoldDB" id="A0AB38E520"/>
<dbReference type="Proteomes" id="UP000234166">
    <property type="component" value="Unassembled WGS sequence"/>
</dbReference>
<evidence type="ECO:0000256" key="1">
    <source>
        <dbReference type="SAM" id="MobiDB-lite"/>
    </source>
</evidence>
<gene>
    <name evidence="2" type="ORF">XAP6984_770035</name>
    <name evidence="3" type="ORF">XAP7430_730036</name>
</gene>
<sequence>MHCARTNVPSSRLASVGGARDAHTHEQVHATEHWLRSLGVALSHPIRMDSAQHPKCTSAHAASNPAAPVWRSAQAS</sequence>
<reference evidence="4 5" key="1">
    <citation type="submission" date="2017-10" db="EMBL/GenBank/DDBJ databases">
        <authorList>
            <person name="Regsiter A."/>
            <person name="William W."/>
        </authorList>
    </citation>
    <scope>NUCLEOTIDE SEQUENCE [LARGE SCALE GENOMIC DNA]</scope>
    <source>
        <strain evidence="2 5">CFBP6984</strain>
        <strain evidence="3 4">CFBP7430</strain>
    </source>
</reference>
<accession>A0AB38E520</accession>
<organism evidence="3 4">
    <name type="scientific">Xanthomonas campestris pv. phaseoli</name>
    <dbReference type="NCBI Taxonomy" id="317013"/>
    <lineage>
        <taxon>Bacteria</taxon>
        <taxon>Pseudomonadati</taxon>
        <taxon>Pseudomonadota</taxon>
        <taxon>Gammaproteobacteria</taxon>
        <taxon>Lysobacterales</taxon>
        <taxon>Lysobacteraceae</taxon>
        <taxon>Xanthomonas</taxon>
    </lineage>
</organism>
<evidence type="ECO:0000313" key="5">
    <source>
        <dbReference type="Proteomes" id="UP000234181"/>
    </source>
</evidence>